<name>A0A0D5C6H7_KLEPN</name>
<dbReference type="InterPro" id="IPR041657">
    <property type="entry name" value="HTH_17"/>
</dbReference>
<dbReference type="EMBL" id="KF745070">
    <property type="protein sequence ID" value="AJW72775.1"/>
    <property type="molecule type" value="Genomic_DNA"/>
</dbReference>
<dbReference type="InterPro" id="IPR010093">
    <property type="entry name" value="SinI_DNA-bd"/>
</dbReference>
<dbReference type="Pfam" id="PF12728">
    <property type="entry name" value="HTH_17"/>
    <property type="match status" value="1"/>
</dbReference>
<organism evidence="2">
    <name type="scientific">Klebsiella pneumoniae</name>
    <dbReference type="NCBI Taxonomy" id="573"/>
    <lineage>
        <taxon>Bacteria</taxon>
        <taxon>Pseudomonadati</taxon>
        <taxon>Pseudomonadota</taxon>
        <taxon>Gammaproteobacteria</taxon>
        <taxon>Enterobacterales</taxon>
        <taxon>Enterobacteriaceae</taxon>
        <taxon>Klebsiella/Raoultella group</taxon>
        <taxon>Klebsiella</taxon>
        <taxon>Klebsiella pneumoniae complex</taxon>
    </lineage>
</organism>
<sequence length="140" mass="15661">MARVSISEAARLVKVSRPTIYKMINSGKLSYTSVVKHAKDIKVIDTSELIRVFGSLDGVIDTVKYDVKIDAGSTGINSVGLHDLQHRIALLEAENNGLKGAVRARDEHIDSLRQAMQLLEHKHEPSSSPHSTWWKFWKKS</sequence>
<dbReference type="AlphaFoldDB" id="A0A0D5C6H7"/>
<reference evidence="2" key="1">
    <citation type="journal article" date="2015" name="Antimicrob. Agents Chemother.">
        <title>Characterization of pKP-M1144, a Novel ColE1-Like Plasmid Encoding IMP-8, GES-5, and BEL-1 ?-Lactamases, from a Klebsiella pneumoniae Sequence Type 252 Isolate.</title>
        <authorList>
            <person name="Papagiannitsis C.C."/>
            <person name="Dolejska M."/>
            <person name="Izdebski R."/>
            <person name="Dobiasova H."/>
            <person name="Studentova V."/>
            <person name="Esteves F.J."/>
            <person name="Derde L.P."/>
            <person name="Bonten M.J."/>
            <person name="Hrabak J."/>
            <person name="Gniadkowski M."/>
        </authorList>
    </citation>
    <scope>NUCLEOTIDE SEQUENCE</scope>
    <source>
        <strain evidence="2">Kpn1144</strain>
        <plasmid evidence="2">pKP-M1144</plasmid>
    </source>
</reference>
<protein>
    <submittedName>
        <fullName evidence="2">Exc1</fullName>
    </submittedName>
</protein>
<dbReference type="NCBIfam" id="TIGR01764">
    <property type="entry name" value="excise"/>
    <property type="match status" value="1"/>
</dbReference>
<keyword evidence="2" id="KW-0614">Plasmid</keyword>
<evidence type="ECO:0000313" key="2">
    <source>
        <dbReference type="EMBL" id="AJW72775.1"/>
    </source>
</evidence>
<gene>
    <name evidence="2" type="primary">exc1</name>
</gene>
<feature type="domain" description="Helix-turn-helix" evidence="1">
    <location>
        <begin position="5"/>
        <end position="36"/>
    </location>
</feature>
<dbReference type="RefSeq" id="WP_069334002.1">
    <property type="nucleotide sequence ID" value="NZ_JAANJH010000056.1"/>
</dbReference>
<dbReference type="GO" id="GO:0003677">
    <property type="term" value="F:DNA binding"/>
    <property type="evidence" value="ECO:0007669"/>
    <property type="project" value="InterPro"/>
</dbReference>
<evidence type="ECO:0000259" key="1">
    <source>
        <dbReference type="Pfam" id="PF12728"/>
    </source>
</evidence>
<geneLocation type="plasmid" evidence="2">
    <name>pKP-M1144</name>
</geneLocation>
<accession>A0A0D5C6H7</accession>
<proteinExistence type="predicted"/>